<evidence type="ECO:0000313" key="9">
    <source>
        <dbReference type="EMBL" id="BDD88288.1"/>
    </source>
</evidence>
<dbReference type="InterPro" id="IPR002781">
    <property type="entry name" value="TM_pro_TauE-like"/>
</dbReference>
<dbReference type="EMBL" id="AP025516">
    <property type="protein sequence ID" value="BDD88288.1"/>
    <property type="molecule type" value="Genomic_DNA"/>
</dbReference>
<dbReference type="RefSeq" id="WP_284151665.1">
    <property type="nucleotide sequence ID" value="NZ_AP025516.1"/>
</dbReference>
<evidence type="ECO:0000256" key="4">
    <source>
        <dbReference type="ARBA" id="ARBA00022475"/>
    </source>
</evidence>
<reference evidence="9 10" key="1">
    <citation type="submission" date="2022-01" db="EMBL/GenBank/DDBJ databases">
        <title>Desulfofustis limnae sp. nov., a novel mesophilic sulfate-reducing bacterium isolated from marsh soil.</title>
        <authorList>
            <person name="Watanabe M."/>
            <person name="Takahashi A."/>
            <person name="Kojima H."/>
            <person name="Fukui M."/>
        </authorList>
    </citation>
    <scope>NUCLEOTIDE SEQUENCE [LARGE SCALE GENOMIC DNA]</scope>
    <source>
        <strain evidence="9 10">PPLL</strain>
    </source>
</reference>
<sequence length="280" mass="29891">MDRPVIAASAVVEKECQRVPKAMEFIDLTSELVALLFCVGLISGMVDAIAGGGGLIALPALLFIGLPPQMALGTNKLQGTFGALSASYNFIRKRQVELRQCRTGVIFTLIGAGAGALLVQVLDASIIEPLIPALLFLVFLYTLFSRRLGYMDRAARMQETPFFILFGFGLGFYDGFFGPGTGSFWAFALMVLLGFNMVKATGVTKIMNFVSNIVALAMFIGGGNVVYSIGLIMAAGQLIGGRIGSSLAIRNGAQVIRPIYLSIVFLTIVRLLWTSLGTGN</sequence>
<evidence type="ECO:0000256" key="5">
    <source>
        <dbReference type="ARBA" id="ARBA00022692"/>
    </source>
</evidence>
<protein>
    <recommendedName>
        <fullName evidence="8">Probable membrane transporter protein</fullName>
    </recommendedName>
</protein>
<accession>A0ABM7WBA8</accession>
<evidence type="ECO:0000256" key="8">
    <source>
        <dbReference type="RuleBase" id="RU363041"/>
    </source>
</evidence>
<proteinExistence type="inferred from homology"/>
<evidence type="ECO:0000256" key="1">
    <source>
        <dbReference type="ARBA" id="ARBA00004651"/>
    </source>
</evidence>
<evidence type="ECO:0000256" key="3">
    <source>
        <dbReference type="ARBA" id="ARBA00022448"/>
    </source>
</evidence>
<evidence type="ECO:0000313" key="10">
    <source>
        <dbReference type="Proteomes" id="UP000830055"/>
    </source>
</evidence>
<dbReference type="PANTHER" id="PTHR30269:SF25">
    <property type="entry name" value="MEMBRANE TRANSPORTER PROTEIN-RELATED"/>
    <property type="match status" value="1"/>
</dbReference>
<feature type="transmembrane region" description="Helical" evidence="8">
    <location>
        <begin position="33"/>
        <end position="66"/>
    </location>
</feature>
<dbReference type="PANTHER" id="PTHR30269">
    <property type="entry name" value="TRANSMEMBRANE PROTEIN YFCA"/>
    <property type="match status" value="1"/>
</dbReference>
<keyword evidence="5 8" id="KW-0812">Transmembrane</keyword>
<feature type="transmembrane region" description="Helical" evidence="8">
    <location>
        <begin position="255"/>
        <end position="273"/>
    </location>
</feature>
<feature type="transmembrane region" description="Helical" evidence="8">
    <location>
        <begin position="101"/>
        <end position="120"/>
    </location>
</feature>
<evidence type="ECO:0000256" key="2">
    <source>
        <dbReference type="ARBA" id="ARBA00009142"/>
    </source>
</evidence>
<dbReference type="InterPro" id="IPR052017">
    <property type="entry name" value="TSUP"/>
</dbReference>
<comment type="subcellular location">
    <subcellularLocation>
        <location evidence="1 8">Cell membrane</location>
        <topology evidence="1 8">Multi-pass membrane protein</topology>
    </subcellularLocation>
</comment>
<keyword evidence="4 8" id="KW-1003">Cell membrane</keyword>
<feature type="transmembrane region" description="Helical" evidence="8">
    <location>
        <begin position="126"/>
        <end position="144"/>
    </location>
</feature>
<feature type="transmembrane region" description="Helical" evidence="8">
    <location>
        <begin position="165"/>
        <end position="193"/>
    </location>
</feature>
<evidence type="ECO:0000256" key="6">
    <source>
        <dbReference type="ARBA" id="ARBA00022989"/>
    </source>
</evidence>
<dbReference type="Pfam" id="PF01925">
    <property type="entry name" value="TauE"/>
    <property type="match status" value="1"/>
</dbReference>
<feature type="transmembrane region" description="Helical" evidence="8">
    <location>
        <begin position="213"/>
        <end position="234"/>
    </location>
</feature>
<dbReference type="Proteomes" id="UP000830055">
    <property type="component" value="Chromosome"/>
</dbReference>
<keyword evidence="3" id="KW-0813">Transport</keyword>
<keyword evidence="10" id="KW-1185">Reference proteome</keyword>
<comment type="similarity">
    <text evidence="2 8">Belongs to the 4-toluene sulfonate uptake permease (TSUP) (TC 2.A.102) family.</text>
</comment>
<keyword evidence="6 8" id="KW-1133">Transmembrane helix</keyword>
<gene>
    <name evidence="9" type="primary">yfcA</name>
    <name evidence="9" type="ORF">DPPLL_26530</name>
</gene>
<evidence type="ECO:0000256" key="7">
    <source>
        <dbReference type="ARBA" id="ARBA00023136"/>
    </source>
</evidence>
<keyword evidence="7 8" id="KW-0472">Membrane</keyword>
<organism evidence="9 10">
    <name type="scientific">Desulfofustis limnaeus</name>
    <dbReference type="NCBI Taxonomy" id="2740163"/>
    <lineage>
        <taxon>Bacteria</taxon>
        <taxon>Pseudomonadati</taxon>
        <taxon>Thermodesulfobacteriota</taxon>
        <taxon>Desulfobulbia</taxon>
        <taxon>Desulfobulbales</taxon>
        <taxon>Desulfocapsaceae</taxon>
        <taxon>Desulfofustis</taxon>
    </lineage>
</organism>
<name>A0ABM7WBA8_9BACT</name>